<evidence type="ECO:0000256" key="9">
    <source>
        <dbReference type="RuleBase" id="RU003906"/>
    </source>
</evidence>
<dbReference type="EMBL" id="CP001823">
    <property type="protein sequence ID" value="ACZ38472.1"/>
    <property type="molecule type" value="Genomic_DNA"/>
</dbReference>
<dbReference type="STRING" id="479434.Sthe_1036"/>
<keyword evidence="3 7" id="KW-0694">RNA-binding</keyword>
<evidence type="ECO:0000256" key="7">
    <source>
        <dbReference type="HAMAP-Rule" id="MF_01325"/>
    </source>
</evidence>
<evidence type="ECO:0000256" key="1">
    <source>
        <dbReference type="ARBA" id="ARBA00006540"/>
    </source>
</evidence>
<keyword evidence="4 7" id="KW-0689">Ribosomal protein</keyword>
<comment type="subunit">
    <text evidence="7 9">Part of the 50S ribosomal subunit. Forms a cluster with proteins L14 and L19.</text>
</comment>
<dbReference type="OrthoDB" id="9806135at2"/>
<dbReference type="FunFam" id="2.40.30.10:FF:000004">
    <property type="entry name" value="50S ribosomal protein L3"/>
    <property type="match status" value="1"/>
</dbReference>
<dbReference type="eggNOG" id="COG0087">
    <property type="taxonomic scope" value="Bacteria"/>
</dbReference>
<keyword evidence="2 7" id="KW-0699">rRNA-binding</keyword>
<dbReference type="Gene3D" id="3.30.160.810">
    <property type="match status" value="1"/>
</dbReference>
<feature type="region of interest" description="Disordered" evidence="10">
    <location>
        <begin position="124"/>
        <end position="149"/>
    </location>
</feature>
<dbReference type="FunCoup" id="D1C2K5">
    <property type="interactions" value="527"/>
</dbReference>
<dbReference type="Pfam" id="PF00297">
    <property type="entry name" value="Ribosomal_L3"/>
    <property type="match status" value="1"/>
</dbReference>
<dbReference type="InterPro" id="IPR019927">
    <property type="entry name" value="Ribosomal_uL3_bac/org-type"/>
</dbReference>
<evidence type="ECO:0000256" key="4">
    <source>
        <dbReference type="ARBA" id="ARBA00022980"/>
    </source>
</evidence>
<dbReference type="FunFam" id="3.30.160.810:FF:000001">
    <property type="entry name" value="50S ribosomal protein L3"/>
    <property type="match status" value="1"/>
</dbReference>
<protein>
    <recommendedName>
        <fullName evidence="6 7">Large ribosomal subunit protein uL3</fullName>
    </recommendedName>
</protein>
<evidence type="ECO:0000256" key="10">
    <source>
        <dbReference type="SAM" id="MobiDB-lite"/>
    </source>
</evidence>
<dbReference type="Gene3D" id="2.40.30.10">
    <property type="entry name" value="Translation factors"/>
    <property type="match status" value="1"/>
</dbReference>
<comment type="function">
    <text evidence="7 9">One of the primary rRNA binding proteins, it binds directly near the 3'-end of the 23S rRNA, where it nucleates assembly of the 50S subunit.</text>
</comment>
<evidence type="ECO:0000256" key="6">
    <source>
        <dbReference type="ARBA" id="ARBA00035243"/>
    </source>
</evidence>
<evidence type="ECO:0000256" key="8">
    <source>
        <dbReference type="RuleBase" id="RU003905"/>
    </source>
</evidence>
<gene>
    <name evidence="7" type="primary">rplC</name>
    <name evidence="11" type="ordered locus">Sthe_1036</name>
</gene>
<keyword evidence="12" id="KW-1185">Reference proteome</keyword>
<evidence type="ECO:0000256" key="2">
    <source>
        <dbReference type="ARBA" id="ARBA00022730"/>
    </source>
</evidence>
<sequence length="216" mass="23247">MIHGLLGKKLGMTQIFNEAGQAIPVTVLEVGPCVVTQVKTRERDGYEAVQLGFGHKKRLNQPERGHLRASGAQPRYLREVKADNIEEYSVGQVIDCSVFKEGERVDVTGTSKGRGFAGVMKRHGFGGGPATHGQSDRKRAPGSIGASATPGRVFKGLRMAGHMGNQRVTVQNLEVVRVDPERNVVLVRGSVPGANGQLVLVRRAVKYRERAAAAAS</sequence>
<comment type="similarity">
    <text evidence="1 7 8">Belongs to the universal ribosomal protein uL3 family.</text>
</comment>
<accession>D1C2K5</accession>
<evidence type="ECO:0000313" key="11">
    <source>
        <dbReference type="EMBL" id="ACZ38472.1"/>
    </source>
</evidence>
<dbReference type="PANTHER" id="PTHR11229:SF16">
    <property type="entry name" value="LARGE RIBOSOMAL SUBUNIT PROTEIN UL3C"/>
    <property type="match status" value="1"/>
</dbReference>
<organism evidence="11 12">
    <name type="scientific">Sphaerobacter thermophilus (strain ATCC 49802 / DSM 20745 / KCCM 41009 / NCIMB 13125 / S 6022)</name>
    <dbReference type="NCBI Taxonomy" id="479434"/>
    <lineage>
        <taxon>Bacteria</taxon>
        <taxon>Pseudomonadati</taxon>
        <taxon>Thermomicrobiota</taxon>
        <taxon>Thermomicrobia</taxon>
        <taxon>Sphaerobacterales</taxon>
        <taxon>Sphaerobacterineae</taxon>
        <taxon>Sphaerobacteraceae</taxon>
        <taxon>Sphaerobacter</taxon>
    </lineage>
</organism>
<evidence type="ECO:0000313" key="12">
    <source>
        <dbReference type="Proteomes" id="UP000002027"/>
    </source>
</evidence>
<name>D1C2K5_SPHTD</name>
<dbReference type="HOGENOM" id="CLU_044142_4_1_0"/>
<dbReference type="HAMAP" id="MF_01325_B">
    <property type="entry name" value="Ribosomal_uL3_B"/>
    <property type="match status" value="1"/>
</dbReference>
<dbReference type="InParanoid" id="D1C2K5"/>
<evidence type="ECO:0000256" key="3">
    <source>
        <dbReference type="ARBA" id="ARBA00022884"/>
    </source>
</evidence>
<dbReference type="Proteomes" id="UP000002027">
    <property type="component" value="Chromosome 1"/>
</dbReference>
<dbReference type="PANTHER" id="PTHR11229">
    <property type="entry name" value="50S RIBOSOMAL PROTEIN L3"/>
    <property type="match status" value="1"/>
</dbReference>
<proteinExistence type="inferred from homology"/>
<dbReference type="SUPFAM" id="SSF50447">
    <property type="entry name" value="Translation proteins"/>
    <property type="match status" value="1"/>
</dbReference>
<dbReference type="AlphaFoldDB" id="D1C2K5"/>
<dbReference type="PROSITE" id="PS00474">
    <property type="entry name" value="RIBOSOMAL_L3"/>
    <property type="match status" value="1"/>
</dbReference>
<keyword evidence="5 7" id="KW-0687">Ribonucleoprotein</keyword>
<dbReference type="GO" id="GO:0022625">
    <property type="term" value="C:cytosolic large ribosomal subunit"/>
    <property type="evidence" value="ECO:0007669"/>
    <property type="project" value="TreeGrafter"/>
</dbReference>
<dbReference type="GO" id="GO:0019843">
    <property type="term" value="F:rRNA binding"/>
    <property type="evidence" value="ECO:0007669"/>
    <property type="project" value="UniProtKB-UniRule"/>
</dbReference>
<reference evidence="12" key="1">
    <citation type="submission" date="2009-11" db="EMBL/GenBank/DDBJ databases">
        <title>The complete chromosome 1 of Sphaerobacter thermophilus DSM 20745.</title>
        <authorList>
            <person name="Lucas S."/>
            <person name="Copeland A."/>
            <person name="Lapidus A."/>
            <person name="Glavina del Rio T."/>
            <person name="Dalin E."/>
            <person name="Tice H."/>
            <person name="Bruce D."/>
            <person name="Goodwin L."/>
            <person name="Pitluck S."/>
            <person name="Kyrpides N."/>
            <person name="Mavromatis K."/>
            <person name="Ivanova N."/>
            <person name="Mikhailova N."/>
            <person name="LaButti K.M."/>
            <person name="Clum A."/>
            <person name="Sun H.I."/>
            <person name="Brettin T."/>
            <person name="Detter J.C."/>
            <person name="Han C."/>
            <person name="Larimer F."/>
            <person name="Land M."/>
            <person name="Hauser L."/>
            <person name="Markowitz V."/>
            <person name="Cheng J.F."/>
            <person name="Hugenholtz P."/>
            <person name="Woyke T."/>
            <person name="Wu D."/>
            <person name="Steenblock K."/>
            <person name="Schneider S."/>
            <person name="Pukall R."/>
            <person name="Goeker M."/>
            <person name="Klenk H.P."/>
            <person name="Eisen J.A."/>
        </authorList>
    </citation>
    <scope>NUCLEOTIDE SEQUENCE [LARGE SCALE GENOMIC DNA]</scope>
    <source>
        <strain evidence="12">ATCC 49802 / DSM 20745 / S 6022</strain>
    </source>
</reference>
<dbReference type="GO" id="GO:0006412">
    <property type="term" value="P:translation"/>
    <property type="evidence" value="ECO:0007669"/>
    <property type="project" value="UniProtKB-UniRule"/>
</dbReference>
<dbReference type="RefSeq" id="WP_012871519.1">
    <property type="nucleotide sequence ID" value="NC_013523.1"/>
</dbReference>
<evidence type="ECO:0000256" key="5">
    <source>
        <dbReference type="ARBA" id="ARBA00023274"/>
    </source>
</evidence>
<dbReference type="InterPro" id="IPR000597">
    <property type="entry name" value="Ribosomal_uL3"/>
</dbReference>
<dbReference type="InterPro" id="IPR009000">
    <property type="entry name" value="Transl_B-barrel_sf"/>
</dbReference>
<dbReference type="GO" id="GO:0003735">
    <property type="term" value="F:structural constituent of ribosome"/>
    <property type="evidence" value="ECO:0007669"/>
    <property type="project" value="UniProtKB-UniRule"/>
</dbReference>
<dbReference type="KEGG" id="sti:Sthe_1036"/>
<dbReference type="NCBIfam" id="TIGR03625">
    <property type="entry name" value="L3_bact"/>
    <property type="match status" value="1"/>
</dbReference>
<dbReference type="InterPro" id="IPR019926">
    <property type="entry name" value="Ribosomal_uL3_CS"/>
</dbReference>
<reference evidence="11 12" key="2">
    <citation type="journal article" date="2010" name="Stand. Genomic Sci.">
        <title>Complete genome sequence of Desulfohalobium retbaense type strain (HR(100)).</title>
        <authorList>
            <person name="Spring S."/>
            <person name="Nolan M."/>
            <person name="Lapidus A."/>
            <person name="Glavina Del Rio T."/>
            <person name="Copeland A."/>
            <person name="Tice H."/>
            <person name="Cheng J.F."/>
            <person name="Lucas S."/>
            <person name="Land M."/>
            <person name="Chen F."/>
            <person name="Bruce D."/>
            <person name="Goodwin L."/>
            <person name="Pitluck S."/>
            <person name="Ivanova N."/>
            <person name="Mavromatis K."/>
            <person name="Mikhailova N."/>
            <person name="Pati A."/>
            <person name="Chen A."/>
            <person name="Palaniappan K."/>
            <person name="Hauser L."/>
            <person name="Chang Y.J."/>
            <person name="Jeffries C.D."/>
            <person name="Munk C."/>
            <person name="Kiss H."/>
            <person name="Chain P."/>
            <person name="Han C."/>
            <person name="Brettin T."/>
            <person name="Detter J.C."/>
            <person name="Schuler E."/>
            <person name="Goker M."/>
            <person name="Rohde M."/>
            <person name="Bristow J."/>
            <person name="Eisen J.A."/>
            <person name="Markowitz V."/>
            <person name="Hugenholtz P."/>
            <person name="Kyrpides N.C."/>
            <person name="Klenk H.P."/>
        </authorList>
    </citation>
    <scope>NUCLEOTIDE SEQUENCE [LARGE SCALE GENOMIC DNA]</scope>
    <source>
        <strain evidence="12">ATCC 49802 / DSM 20745 / S 6022</strain>
    </source>
</reference>